<comment type="caution">
    <text evidence="2">The sequence shown here is derived from an EMBL/GenBank/DDBJ whole genome shotgun (WGS) entry which is preliminary data.</text>
</comment>
<dbReference type="EMBL" id="BAABHF010000013">
    <property type="protein sequence ID" value="GAA4488338.1"/>
    <property type="molecule type" value="Genomic_DNA"/>
</dbReference>
<dbReference type="PROSITE" id="PS50222">
    <property type="entry name" value="EF_HAND_2"/>
    <property type="match status" value="2"/>
</dbReference>
<dbReference type="InterPro" id="IPR018247">
    <property type="entry name" value="EF_Hand_1_Ca_BS"/>
</dbReference>
<dbReference type="SUPFAM" id="SSF47473">
    <property type="entry name" value="EF-hand"/>
    <property type="match status" value="1"/>
</dbReference>
<dbReference type="PROSITE" id="PS00018">
    <property type="entry name" value="EF_HAND_1"/>
    <property type="match status" value="2"/>
</dbReference>
<feature type="domain" description="EF-hand" evidence="1">
    <location>
        <begin position="141"/>
        <end position="176"/>
    </location>
</feature>
<dbReference type="Pfam" id="PF13499">
    <property type="entry name" value="EF-hand_7"/>
    <property type="match status" value="1"/>
</dbReference>
<dbReference type="Gene3D" id="1.10.238.10">
    <property type="entry name" value="EF-hand"/>
    <property type="match status" value="1"/>
</dbReference>
<dbReference type="CDD" id="cd00051">
    <property type="entry name" value="EFh"/>
    <property type="match status" value="1"/>
</dbReference>
<dbReference type="InterPro" id="IPR011992">
    <property type="entry name" value="EF-hand-dom_pair"/>
</dbReference>
<evidence type="ECO:0000313" key="3">
    <source>
        <dbReference type="Proteomes" id="UP001500503"/>
    </source>
</evidence>
<evidence type="ECO:0000259" key="1">
    <source>
        <dbReference type="PROSITE" id="PS50222"/>
    </source>
</evidence>
<proteinExistence type="predicted"/>
<keyword evidence="3" id="KW-1185">Reference proteome</keyword>
<reference evidence="3" key="1">
    <citation type="journal article" date="2019" name="Int. J. Syst. Evol. Microbiol.">
        <title>The Global Catalogue of Microorganisms (GCM) 10K type strain sequencing project: providing services to taxonomists for standard genome sequencing and annotation.</title>
        <authorList>
            <consortium name="The Broad Institute Genomics Platform"/>
            <consortium name="The Broad Institute Genome Sequencing Center for Infectious Disease"/>
            <person name="Wu L."/>
            <person name="Ma J."/>
        </authorList>
    </citation>
    <scope>NUCLEOTIDE SEQUENCE [LARGE SCALE GENOMIC DNA]</scope>
    <source>
        <strain evidence="3">JCM 17933</strain>
    </source>
</reference>
<organism evidence="2 3">
    <name type="scientific">Actinoallomurus oryzae</name>
    <dbReference type="NCBI Taxonomy" id="502180"/>
    <lineage>
        <taxon>Bacteria</taxon>
        <taxon>Bacillati</taxon>
        <taxon>Actinomycetota</taxon>
        <taxon>Actinomycetes</taxon>
        <taxon>Streptosporangiales</taxon>
        <taxon>Thermomonosporaceae</taxon>
        <taxon>Actinoallomurus</taxon>
    </lineage>
</organism>
<name>A0ABP8PMN3_9ACTN</name>
<sequence>MKLRFHLHIGRTGRTDHMASEFQRKKIAGVFEAMDADGDGLLREADFAALTARWIAIRGTNGSIRLTSIMMGWWDTLLAASDADRDGKVTLDEVLLVVDRLGGMPGAITDTAEVMFEAVDEDADGRISAKEYNRLIEAWNGRPTDTDAVFHLLDLDGDGHLSHEEFVRLWTEFWAGDDPAAPGTWLFGRFELPVS</sequence>
<accession>A0ABP8PMN3</accession>
<dbReference type="InterPro" id="IPR002048">
    <property type="entry name" value="EF_hand_dom"/>
</dbReference>
<protein>
    <submittedName>
        <fullName evidence="2">EF-hand domain-containing protein</fullName>
    </submittedName>
</protein>
<dbReference type="Pfam" id="PF13202">
    <property type="entry name" value="EF-hand_5"/>
    <property type="match status" value="1"/>
</dbReference>
<evidence type="ECO:0000313" key="2">
    <source>
        <dbReference type="EMBL" id="GAA4488338.1"/>
    </source>
</evidence>
<gene>
    <name evidence="2" type="ORF">GCM10023191_017570</name>
</gene>
<dbReference type="Proteomes" id="UP001500503">
    <property type="component" value="Unassembled WGS sequence"/>
</dbReference>
<dbReference type="SMART" id="SM00054">
    <property type="entry name" value="EFh"/>
    <property type="match status" value="4"/>
</dbReference>
<feature type="domain" description="EF-hand" evidence="1">
    <location>
        <begin position="69"/>
        <end position="104"/>
    </location>
</feature>